<keyword evidence="3" id="KW-0862">Zinc</keyword>
<name>A0A9P1GUY0_9PEZI</name>
<dbReference type="SMART" id="SM00249">
    <property type="entry name" value="PHD"/>
    <property type="match status" value="1"/>
</dbReference>
<sequence>MAPPSPRRSSRAPKHEIRTQALIRQIYPKRIPIIGAPEDLDDPHILRRRRRAYDDDRDKLPRRDSIEMVNASDEIQEDDEAVRCICGYDDYPGPPPLDPEMKLARDADSIVFTGLDVTDDISGFYVQCDICKVWQHGACVGIMTEESSPDEYFCEKCRKDLHKIHKATNGQRYSTYLPLHRTSRASRSASVAKEGGRSPKNGTAKSERGASSSHSKRRSTMNSREAAYDEEEQLRRAIEASKELAVVQDDGGSVRRNKRGRSDSEENPASVKRQRTSSRSPSPPSDTPPKNEIHDDSDDGALTRNGSLKQSRSSRSQKERSEREERDRIRQEAANKRKGRADRRRGEGPGATGPEKEPNAQADVDSDPLDEGVRSTHKKTKGRNQYTKDRDVEADRSPVRSMSRDTPKHDEPSINNGQKPERVSSKSRTGAHSKISLNELKRRSAAFLDFIAKTQVELASEDQPEFKPERADTPKDRRNGTPQTQANGSPHPAARKAEGAVGSPASQNSVSKAFKEMNCVEMMDLLTRDLVKWQNRYSA</sequence>
<evidence type="ECO:0000256" key="2">
    <source>
        <dbReference type="ARBA" id="ARBA00022771"/>
    </source>
</evidence>
<dbReference type="GO" id="GO:0033698">
    <property type="term" value="C:Rpd3L complex"/>
    <property type="evidence" value="ECO:0007669"/>
    <property type="project" value="TreeGrafter"/>
</dbReference>
<feature type="compositionally biased region" description="Polar residues" evidence="4">
    <location>
        <begin position="200"/>
        <end position="213"/>
    </location>
</feature>
<dbReference type="Gene3D" id="3.30.40.10">
    <property type="entry name" value="Zinc/RING finger domain, C3HC4 (zinc finger)"/>
    <property type="match status" value="1"/>
</dbReference>
<dbReference type="GO" id="GO:0070210">
    <property type="term" value="C:Rpd3L-Expanded complex"/>
    <property type="evidence" value="ECO:0007669"/>
    <property type="project" value="TreeGrafter"/>
</dbReference>
<dbReference type="SUPFAM" id="SSF57903">
    <property type="entry name" value="FYVE/PHD zinc finger"/>
    <property type="match status" value="1"/>
</dbReference>
<feature type="compositionally biased region" description="Basic and acidic residues" evidence="4">
    <location>
        <begin position="233"/>
        <end position="242"/>
    </location>
</feature>
<keyword evidence="1" id="KW-0479">Metal-binding</keyword>
<dbReference type="InterPro" id="IPR013083">
    <property type="entry name" value="Znf_RING/FYVE/PHD"/>
</dbReference>
<dbReference type="InterPro" id="IPR001965">
    <property type="entry name" value="Znf_PHD"/>
</dbReference>
<dbReference type="AlphaFoldDB" id="A0A9P1GUY0"/>
<proteinExistence type="predicted"/>
<evidence type="ECO:0000256" key="3">
    <source>
        <dbReference type="ARBA" id="ARBA00022833"/>
    </source>
</evidence>
<organism evidence="6 7">
    <name type="scientific">Parascedosporium putredinis</name>
    <dbReference type="NCBI Taxonomy" id="1442378"/>
    <lineage>
        <taxon>Eukaryota</taxon>
        <taxon>Fungi</taxon>
        <taxon>Dikarya</taxon>
        <taxon>Ascomycota</taxon>
        <taxon>Pezizomycotina</taxon>
        <taxon>Sordariomycetes</taxon>
        <taxon>Hypocreomycetidae</taxon>
        <taxon>Microascales</taxon>
        <taxon>Microascaceae</taxon>
        <taxon>Parascedosporium</taxon>
    </lineage>
</organism>
<dbReference type="PROSITE" id="PS01359">
    <property type="entry name" value="ZF_PHD_1"/>
    <property type="match status" value="1"/>
</dbReference>
<dbReference type="GO" id="GO:0061186">
    <property type="term" value="P:negative regulation of silent mating-type cassette heterochromatin formation"/>
    <property type="evidence" value="ECO:0007669"/>
    <property type="project" value="TreeGrafter"/>
</dbReference>
<evidence type="ECO:0000259" key="5">
    <source>
        <dbReference type="SMART" id="SM00249"/>
    </source>
</evidence>
<dbReference type="InterPro" id="IPR053051">
    <property type="entry name" value="HDAC_complex_subunit"/>
</dbReference>
<dbReference type="PANTHER" id="PTHR47793">
    <property type="entry name" value="HISTONE DEACETYLASE COMPLEX SUBUNIT CTI6"/>
    <property type="match status" value="1"/>
</dbReference>
<comment type="caution">
    <text evidence="6">The sequence shown here is derived from an EMBL/GenBank/DDBJ whole genome shotgun (WGS) entry which is preliminary data.</text>
</comment>
<dbReference type="InterPro" id="IPR011011">
    <property type="entry name" value="Znf_FYVE_PHD"/>
</dbReference>
<reference evidence="6" key="1">
    <citation type="submission" date="2022-11" db="EMBL/GenBank/DDBJ databases">
        <authorList>
            <person name="Scott C."/>
            <person name="Bruce N."/>
        </authorList>
    </citation>
    <scope>NUCLEOTIDE SEQUENCE</scope>
</reference>
<dbReference type="GO" id="GO:0008270">
    <property type="term" value="F:zinc ion binding"/>
    <property type="evidence" value="ECO:0007669"/>
    <property type="project" value="UniProtKB-KW"/>
</dbReference>
<evidence type="ECO:0000313" key="6">
    <source>
        <dbReference type="EMBL" id="CAI4211054.1"/>
    </source>
</evidence>
<dbReference type="EMBL" id="CALLCH030000001">
    <property type="protein sequence ID" value="CAI4211054.1"/>
    <property type="molecule type" value="Genomic_DNA"/>
</dbReference>
<keyword evidence="2" id="KW-0863">Zinc-finger</keyword>
<feature type="domain" description="Zinc finger PHD-type" evidence="5">
    <location>
        <begin position="83"/>
        <end position="158"/>
    </location>
</feature>
<evidence type="ECO:0000256" key="1">
    <source>
        <dbReference type="ARBA" id="ARBA00022723"/>
    </source>
</evidence>
<keyword evidence="7" id="KW-1185">Reference proteome</keyword>
<protein>
    <recommendedName>
        <fullName evidence="5">Zinc finger PHD-type domain-containing protein</fullName>
    </recommendedName>
</protein>
<dbReference type="InterPro" id="IPR019786">
    <property type="entry name" value="Zinc_finger_PHD-type_CS"/>
</dbReference>
<dbReference type="Pfam" id="PF20826">
    <property type="entry name" value="PHD_5"/>
    <property type="match status" value="1"/>
</dbReference>
<dbReference type="GO" id="GO:0061188">
    <property type="term" value="P:negative regulation of rDNA heterochromatin formation"/>
    <property type="evidence" value="ECO:0007669"/>
    <property type="project" value="TreeGrafter"/>
</dbReference>
<feature type="compositionally biased region" description="Basic and acidic residues" evidence="4">
    <location>
        <begin position="386"/>
        <end position="412"/>
    </location>
</feature>
<evidence type="ECO:0000256" key="4">
    <source>
        <dbReference type="SAM" id="MobiDB-lite"/>
    </source>
</evidence>
<feature type="region of interest" description="Disordered" evidence="4">
    <location>
        <begin position="456"/>
        <end position="509"/>
    </location>
</feature>
<feature type="compositionally biased region" description="Basic and acidic residues" evidence="4">
    <location>
        <begin position="464"/>
        <end position="479"/>
    </location>
</feature>
<accession>A0A9P1GUY0</accession>
<gene>
    <name evidence="6" type="ORF">PPNO1_LOCUS850</name>
</gene>
<feature type="compositionally biased region" description="Basic and acidic residues" evidence="4">
    <location>
        <begin position="316"/>
        <end position="335"/>
    </location>
</feature>
<dbReference type="OrthoDB" id="418595at2759"/>
<dbReference type="Proteomes" id="UP000838763">
    <property type="component" value="Unassembled WGS sequence"/>
</dbReference>
<dbReference type="InterPro" id="IPR003903">
    <property type="entry name" value="UIM_dom"/>
</dbReference>
<evidence type="ECO:0000313" key="7">
    <source>
        <dbReference type="Proteomes" id="UP000838763"/>
    </source>
</evidence>
<feature type="region of interest" description="Disordered" evidence="4">
    <location>
        <begin position="175"/>
        <end position="439"/>
    </location>
</feature>
<dbReference type="PANTHER" id="PTHR47793:SF1">
    <property type="entry name" value="HISTONE DEACETYLASE COMPLEX SUBUNIT CTI6"/>
    <property type="match status" value="1"/>
</dbReference>
<dbReference type="PROSITE" id="PS50330">
    <property type="entry name" value="UIM"/>
    <property type="match status" value="1"/>
</dbReference>